<sequence length="124" mass="13614">MNKSYLIIVFAILTFLSSPYRVSERECIAADDQFAYTATYQNQGAMLSSAPATVPAITETPQTAPAAKGNGGQMLSRLSGSSLIRQRDIENIYRMATVISGEARSASLEPLKRYFVFAIREIII</sequence>
<evidence type="ECO:0000313" key="1">
    <source>
        <dbReference type="EMBL" id="MPM29279.1"/>
    </source>
</evidence>
<accession>A0A644YLT2</accession>
<name>A0A644YLT2_9ZZZZ</name>
<gene>
    <name evidence="1" type="ORF">SDC9_75819</name>
</gene>
<protein>
    <submittedName>
        <fullName evidence="1">Uncharacterized protein</fullName>
    </submittedName>
</protein>
<dbReference type="AlphaFoldDB" id="A0A644YLT2"/>
<dbReference type="EMBL" id="VSSQ01005471">
    <property type="protein sequence ID" value="MPM29279.1"/>
    <property type="molecule type" value="Genomic_DNA"/>
</dbReference>
<organism evidence="1">
    <name type="scientific">bioreactor metagenome</name>
    <dbReference type="NCBI Taxonomy" id="1076179"/>
    <lineage>
        <taxon>unclassified sequences</taxon>
        <taxon>metagenomes</taxon>
        <taxon>ecological metagenomes</taxon>
    </lineage>
</organism>
<proteinExistence type="predicted"/>
<reference evidence="1" key="1">
    <citation type="submission" date="2019-08" db="EMBL/GenBank/DDBJ databases">
        <authorList>
            <person name="Kucharzyk K."/>
            <person name="Murdoch R.W."/>
            <person name="Higgins S."/>
            <person name="Loffler F."/>
        </authorList>
    </citation>
    <scope>NUCLEOTIDE SEQUENCE</scope>
</reference>
<comment type="caution">
    <text evidence="1">The sequence shown here is derived from an EMBL/GenBank/DDBJ whole genome shotgun (WGS) entry which is preliminary data.</text>
</comment>